<accession>A0A4Q7TIY6</accession>
<keyword evidence="3" id="KW-1185">Reference proteome</keyword>
<sequence length="452" mass="50732">MTGRTETMPPLVMYVVHAKGANRISYLSVEKISEAFDKESTPTFGSLCAIVREGDEELGTGDYLIGLAVTRGVAGIASGTLRATLSPILRLLAPLEFGELREQAVSMPSMPQRFYARRLDSPTARALLEHLRQVDPTVGPWLDSVFRSPRTFDDEVQQSRVEARDAVLLASQIAEIPLPADAFSEPPSVEEKETLLDTVLNAGYERDMEEELLPLDLQRFDGKLIADQRAASLAVFEDRSGQRKLLVMSVNKKPIEEELGVDLLYWDQVHDAFTFVQYKRLERADSGDGSGSYEWVYRRKNEIEKQLNLMPKGREVPRKTIDWRAFDTPFWFKFVRGDAGRKLDGKTLKGMYVSADWMRLAMTDSTFKAGPRSGFRVTYNNTKYLGRGAFTQLISRGFIGTASTRSQAFKKAMAKLGSDRELIIAIKTEWQNDTEDERAQTASDASSPALPF</sequence>
<evidence type="ECO:0000256" key="1">
    <source>
        <dbReference type="SAM" id="MobiDB-lite"/>
    </source>
</evidence>
<dbReference type="OrthoDB" id="4528132at2"/>
<gene>
    <name evidence="2" type="ORF">EV139_3060</name>
</gene>
<dbReference type="AlphaFoldDB" id="A0A4Q7TIY6"/>
<organism evidence="2 3">
    <name type="scientific">Leucobacter luti</name>
    <dbReference type="NCBI Taxonomy" id="340320"/>
    <lineage>
        <taxon>Bacteria</taxon>
        <taxon>Bacillati</taxon>
        <taxon>Actinomycetota</taxon>
        <taxon>Actinomycetes</taxon>
        <taxon>Micrococcales</taxon>
        <taxon>Microbacteriaceae</taxon>
        <taxon>Leucobacter</taxon>
    </lineage>
</organism>
<dbReference type="RefSeq" id="WP_130455648.1">
    <property type="nucleotide sequence ID" value="NZ_QYAG01000003.1"/>
</dbReference>
<comment type="caution">
    <text evidence="2">The sequence shown here is derived from an EMBL/GenBank/DDBJ whole genome shotgun (WGS) entry which is preliminary data.</text>
</comment>
<reference evidence="2 3" key="1">
    <citation type="journal article" date="2015" name="Stand. Genomic Sci.">
        <title>Genomic Encyclopedia of Bacterial and Archaeal Type Strains, Phase III: the genomes of soil and plant-associated and newly described type strains.</title>
        <authorList>
            <person name="Whitman W.B."/>
            <person name="Woyke T."/>
            <person name="Klenk H.P."/>
            <person name="Zhou Y."/>
            <person name="Lilburn T.G."/>
            <person name="Beck B.J."/>
            <person name="De Vos P."/>
            <person name="Vandamme P."/>
            <person name="Eisen J.A."/>
            <person name="Garrity G."/>
            <person name="Hugenholtz P."/>
            <person name="Kyrpides N.C."/>
        </authorList>
    </citation>
    <scope>NUCLEOTIDE SEQUENCE [LARGE SCALE GENOMIC DNA]</scope>
    <source>
        <strain evidence="2 3">RF6</strain>
    </source>
</reference>
<feature type="region of interest" description="Disordered" evidence="1">
    <location>
        <begin position="433"/>
        <end position="452"/>
    </location>
</feature>
<name>A0A4Q7TIY6_9MICO</name>
<dbReference type="EMBL" id="SHKI01000008">
    <property type="protein sequence ID" value="RZT60614.1"/>
    <property type="molecule type" value="Genomic_DNA"/>
</dbReference>
<dbReference type="Proteomes" id="UP000291832">
    <property type="component" value="Unassembled WGS sequence"/>
</dbReference>
<evidence type="ECO:0000313" key="3">
    <source>
        <dbReference type="Proteomes" id="UP000291832"/>
    </source>
</evidence>
<protein>
    <submittedName>
        <fullName evidence="2">Uncharacterized protein</fullName>
    </submittedName>
</protein>
<proteinExistence type="predicted"/>
<evidence type="ECO:0000313" key="2">
    <source>
        <dbReference type="EMBL" id="RZT60614.1"/>
    </source>
</evidence>